<protein>
    <submittedName>
        <fullName evidence="8">Protein kinase</fullName>
    </submittedName>
</protein>
<feature type="region of interest" description="Disordered" evidence="6">
    <location>
        <begin position="172"/>
        <end position="206"/>
    </location>
</feature>
<dbReference type="Gene3D" id="3.30.479.30">
    <property type="entry name" value="Band 7 domain"/>
    <property type="match status" value="1"/>
</dbReference>
<evidence type="ECO:0000256" key="5">
    <source>
        <dbReference type="PROSITE-ProRule" id="PRU10141"/>
    </source>
</evidence>
<evidence type="ECO:0000256" key="3">
    <source>
        <dbReference type="ARBA" id="ARBA00022777"/>
    </source>
</evidence>
<dbReference type="InterPro" id="IPR017441">
    <property type="entry name" value="Protein_kinase_ATP_BS"/>
</dbReference>
<keyword evidence="3 8" id="KW-0418">Kinase</keyword>
<dbReference type="Gene3D" id="1.10.510.10">
    <property type="entry name" value="Transferase(Phosphotransferase) domain 1"/>
    <property type="match status" value="1"/>
</dbReference>
<dbReference type="SMART" id="SM00244">
    <property type="entry name" value="PHB"/>
    <property type="match status" value="1"/>
</dbReference>
<keyword evidence="2 5" id="KW-0547">Nucleotide-binding</keyword>
<organism evidence="8 9">
    <name type="scientific">Streptomyces johnsoniae</name>
    <dbReference type="NCBI Taxonomy" id="3075532"/>
    <lineage>
        <taxon>Bacteria</taxon>
        <taxon>Bacillati</taxon>
        <taxon>Actinomycetota</taxon>
        <taxon>Actinomycetes</taxon>
        <taxon>Kitasatosporales</taxon>
        <taxon>Streptomycetaceae</taxon>
        <taxon>Streptomyces</taxon>
    </lineage>
</organism>
<dbReference type="CDD" id="cd08829">
    <property type="entry name" value="SPFH_paraslipin"/>
    <property type="match status" value="1"/>
</dbReference>
<comment type="caution">
    <text evidence="8">The sequence shown here is derived from an EMBL/GenBank/DDBJ whole genome shotgun (WGS) entry which is preliminary data.</text>
</comment>
<dbReference type="InterPro" id="IPR008271">
    <property type="entry name" value="Ser/Thr_kinase_AS"/>
</dbReference>
<reference evidence="9" key="1">
    <citation type="submission" date="2023-07" db="EMBL/GenBank/DDBJ databases">
        <title>30 novel species of actinomycetes from the DSMZ collection.</title>
        <authorList>
            <person name="Nouioui I."/>
        </authorList>
    </citation>
    <scope>NUCLEOTIDE SEQUENCE [LARGE SCALE GENOMIC DNA]</scope>
    <source>
        <strain evidence="9">DSM 41886</strain>
    </source>
</reference>
<dbReference type="SUPFAM" id="SSF56112">
    <property type="entry name" value="Protein kinase-like (PK-like)"/>
    <property type="match status" value="1"/>
</dbReference>
<dbReference type="Gene3D" id="3.30.200.20">
    <property type="entry name" value="Phosphorylase Kinase, domain 1"/>
    <property type="match status" value="1"/>
</dbReference>
<dbReference type="PANTHER" id="PTHR43289">
    <property type="entry name" value="MITOGEN-ACTIVATED PROTEIN KINASE KINASE KINASE 20-RELATED"/>
    <property type="match status" value="1"/>
</dbReference>
<feature type="domain" description="Protein kinase" evidence="7">
    <location>
        <begin position="211"/>
        <end position="461"/>
    </location>
</feature>
<feature type="binding site" evidence="5">
    <location>
        <position position="239"/>
    </location>
    <ligand>
        <name>ATP</name>
        <dbReference type="ChEBI" id="CHEBI:30616"/>
    </ligand>
</feature>
<accession>A0ABU2S8K2</accession>
<gene>
    <name evidence="8" type="ORF">RM779_22330</name>
</gene>
<dbReference type="PROSITE" id="PS00107">
    <property type="entry name" value="PROTEIN_KINASE_ATP"/>
    <property type="match status" value="1"/>
</dbReference>
<dbReference type="RefSeq" id="WP_311619534.1">
    <property type="nucleotide sequence ID" value="NZ_JAVREV010000013.1"/>
</dbReference>
<dbReference type="Proteomes" id="UP001183615">
    <property type="component" value="Unassembled WGS sequence"/>
</dbReference>
<evidence type="ECO:0000313" key="8">
    <source>
        <dbReference type="EMBL" id="MDT0445317.1"/>
    </source>
</evidence>
<sequence>MDIWISLLNGAVLIGLIALLRKSLQRIPVGNVGLVERLGRYHRTLTPGMSFVMFGVEKVAHRVDTRLQVVPLQPVRVTTRDNHALNADITVYLQVQDPVKAVYHVTNYVGAMEQQAYNTLRVAAGQLDAERALASRKEIGASLHQELARSADAWGLRIDRVLIDAIDPSSSPQAATVTSHATPGSAGPAAGGAGVPHRPLRAEDPPRVGPYQLLARLGEGGMGTVYLGRSPAEQPVAVKVIRGQFAQDAAFRRRFTREIETARRVGGSRTASLVDADPAGEPPWLATEYIPGPSLHYVISHHGALPSPTLYTIAGGMAEALAGIHACGIVHRDLKPSNIIISEDGPRVIDFGIARAVDATALTRTGHVVGTPGFLAPEQLTGAAVTPATDVYAYGMVLCHAGGLVPLADGQPIESVLRLLPEGLQELVRGCLAPDPAARPGLDDILTRLSPPAPHETNEWLPPPVRTMVDLHAGTTRETVRLHA</sequence>
<dbReference type="PRINTS" id="PR00721">
    <property type="entry name" value="STOMATIN"/>
</dbReference>
<name>A0ABU2S8K2_9ACTN</name>
<dbReference type="InterPro" id="IPR001972">
    <property type="entry name" value="Stomatin_HflK_fam"/>
</dbReference>
<dbReference type="Pfam" id="PF01145">
    <property type="entry name" value="Band_7"/>
    <property type="match status" value="1"/>
</dbReference>
<evidence type="ECO:0000259" key="7">
    <source>
        <dbReference type="PROSITE" id="PS50011"/>
    </source>
</evidence>
<keyword evidence="1" id="KW-0808">Transferase</keyword>
<evidence type="ECO:0000313" key="9">
    <source>
        <dbReference type="Proteomes" id="UP001183615"/>
    </source>
</evidence>
<proteinExistence type="predicted"/>
<keyword evidence="4 5" id="KW-0067">ATP-binding</keyword>
<dbReference type="InterPro" id="IPR011009">
    <property type="entry name" value="Kinase-like_dom_sf"/>
</dbReference>
<dbReference type="PROSITE" id="PS00108">
    <property type="entry name" value="PROTEIN_KINASE_ST"/>
    <property type="match status" value="1"/>
</dbReference>
<evidence type="ECO:0000256" key="6">
    <source>
        <dbReference type="SAM" id="MobiDB-lite"/>
    </source>
</evidence>
<dbReference type="SUPFAM" id="SSF117892">
    <property type="entry name" value="Band 7/SPFH domain"/>
    <property type="match status" value="1"/>
</dbReference>
<dbReference type="EMBL" id="JAVREV010000013">
    <property type="protein sequence ID" value="MDT0445317.1"/>
    <property type="molecule type" value="Genomic_DNA"/>
</dbReference>
<keyword evidence="9" id="KW-1185">Reference proteome</keyword>
<dbReference type="InterPro" id="IPR036013">
    <property type="entry name" value="Band_7/SPFH_dom_sf"/>
</dbReference>
<evidence type="ECO:0000256" key="2">
    <source>
        <dbReference type="ARBA" id="ARBA00022741"/>
    </source>
</evidence>
<dbReference type="Pfam" id="PF00069">
    <property type="entry name" value="Pkinase"/>
    <property type="match status" value="1"/>
</dbReference>
<dbReference type="GO" id="GO:0016301">
    <property type="term" value="F:kinase activity"/>
    <property type="evidence" value="ECO:0007669"/>
    <property type="project" value="UniProtKB-KW"/>
</dbReference>
<dbReference type="PROSITE" id="PS50011">
    <property type="entry name" value="PROTEIN_KINASE_DOM"/>
    <property type="match status" value="1"/>
</dbReference>
<dbReference type="CDD" id="cd14014">
    <property type="entry name" value="STKc_PknB_like"/>
    <property type="match status" value="1"/>
</dbReference>
<evidence type="ECO:0000256" key="1">
    <source>
        <dbReference type="ARBA" id="ARBA00022679"/>
    </source>
</evidence>
<dbReference type="InterPro" id="IPR001107">
    <property type="entry name" value="Band_7"/>
</dbReference>
<dbReference type="PANTHER" id="PTHR43289:SF34">
    <property type="entry name" value="SERINE_THREONINE-PROTEIN KINASE YBDM-RELATED"/>
    <property type="match status" value="1"/>
</dbReference>
<dbReference type="InterPro" id="IPR000719">
    <property type="entry name" value="Prot_kinase_dom"/>
</dbReference>
<evidence type="ECO:0000256" key="4">
    <source>
        <dbReference type="ARBA" id="ARBA00022840"/>
    </source>
</evidence>
<dbReference type="SMART" id="SM00220">
    <property type="entry name" value="S_TKc"/>
    <property type="match status" value="1"/>
</dbReference>